<dbReference type="InterPro" id="IPR001584">
    <property type="entry name" value="Integrase_cat-core"/>
</dbReference>
<dbReference type="GO" id="GO:0015074">
    <property type="term" value="P:DNA integration"/>
    <property type="evidence" value="ECO:0007669"/>
    <property type="project" value="InterPro"/>
</dbReference>
<accession>A0A6L2K5D4</accession>
<evidence type="ECO:0000313" key="8">
    <source>
        <dbReference type="EMBL" id="GEU43275.1"/>
    </source>
</evidence>
<keyword evidence="4" id="KW-0378">Hydrolase</keyword>
<dbReference type="CDD" id="cd01647">
    <property type="entry name" value="RT_LTR"/>
    <property type="match status" value="1"/>
</dbReference>
<protein>
    <submittedName>
        <fullName evidence="8">Reverse transcriptase domain-containing protein</fullName>
    </submittedName>
</protein>
<dbReference type="Gene3D" id="2.40.70.10">
    <property type="entry name" value="Acid Proteases"/>
    <property type="match status" value="1"/>
</dbReference>
<dbReference type="SUPFAM" id="SSF56672">
    <property type="entry name" value="DNA/RNA polymerases"/>
    <property type="match status" value="1"/>
</dbReference>
<dbReference type="CDD" id="cd00303">
    <property type="entry name" value="retropepsin_like"/>
    <property type="match status" value="1"/>
</dbReference>
<dbReference type="PANTHER" id="PTHR37984">
    <property type="entry name" value="PROTEIN CBG26694"/>
    <property type="match status" value="1"/>
</dbReference>
<keyword evidence="1" id="KW-0808">Transferase</keyword>
<dbReference type="SUPFAM" id="SSF53098">
    <property type="entry name" value="Ribonuclease H-like"/>
    <property type="match status" value="1"/>
</dbReference>
<dbReference type="PANTHER" id="PTHR37984:SF5">
    <property type="entry name" value="PROTEIN NYNRIN-LIKE"/>
    <property type="match status" value="1"/>
</dbReference>
<sequence>MFQKTPPVKMTRKGASEPGDLFSDKGADHGAKRVGMEFVDIVSEIGILPPTTKVLDPSVDVVIDAFEQAAKKQKLDEEVEELKKHLQIISNDEDDVYTEATPLALKFVLPSTLVLFDEGNSVAHVILMLFEDVSAVNDARDDFNECLALADLSANTNLMPLSIWKKLYLLELTSTQMILELADRSTTRPSGIVEDVFVKVGKFHFPIDFVVVDYVVDPRVPLILGRPFLRTGRALIDVYGEELTLRVYDETITFKVGQTSKYSYNDSKSINRIDVIDIACEEYVQEVLGFSDNSKSSNPTPTSDPIIALSPPSLTPFEGGDFILEEIEDCLTSESILPGIDDTDLDLEGDIHLLEELLNNDPSLSPLPLKELNVEEVKTIKSYIDEPLELELKELPSYLGYAYSEGTDKLPVIIAEDLKDDEKEALLKIEDDFKPTVQSQRRVNSKIHEDPSGAIIVPILPLRKYLIPVSFGLLFIGMPMTWSHGVMLVNVKEKFRNVMKCHKMQFKFAKFLTHGASISWDHFCLLEETNIFSWPLIICQSGEKRSGQVEVSNRGLKRILKRTVGENHAPWSKKLEDALWDFRIAYKTPIGCTPYKLVYEKSFHLPIELENKAYWALKHANFDFKTAGDHRKLQLNELNELRDQSYENSLIYKEKTKKLHDSKIKNRIFNVGDRVILFNSRLNIFSRKLKTRWTGPFTIAHVFPYGTIELSQPDDPNFKDCPDLQASRARCFVQSSTRASIFSIWESDIQDLIDSTVYSKIDSRSGYHQLRVCEEDISKTEFRTRYGHYEFQVMPFGLTNAPVEHEEHLKAILELLKKEELYAKFSKCEFWIPKISKSMTKLTQKGVKFDCGDKEEATFQLINQKLCSAPILALPEGNEDFVVYCDALHKGLVIDYDCEIRYHPGKADVVADALSRKERNKPLRVRALVMTIGLNLPKHILEAQIEAQKPENFIKKDVGGMIRKDIPKESSLQKALGTTLDMSTAYHPESDGQSERTIQTLEDMLCACVIDFGKGWVKHFPLVEFSYNNSYHASIKAAPFEALYGRKYRSPVCRASGMSTCPLSHCSGVLGRASDMSTCSLSHCSGVSGRTPGMSTCPLSHCSGVLRRILVINEEGIEFVIFDDDDDLVAKGNEKYNLTICGHFMGCGMSKNELWYNIRRSRVAWTKEGKSALASSLGKPLRMDNITTQNCKDEKGRAEYARVLVEFYVDKGCRILVGWDKDKFLGADKDCKDLDDSELFHKKISHEDAENMIKEVFEDEIKEAMEKINLQVLIGEVNATVISLIPKIQRPNKVLGKDSDEFWVPSENGGMDNEMCVLCFINYWDKWTKACRHDNRAWCWPEEWTQTIPILSKILVPSLNENMKDEVKWKNSEGKLIDFNIKNAWWDLRDKKENVKWWKVKCLAKAPAGMIGYLNHAIMLYYNACIQLKFLVSWSPLGFQFVARNMSKVEFENVGARRQNLTRWSDTSTRQPRVEDAGMFNGIKINSSMTLSHMFYADDAIFMGQWSKRNIDTLMCMLKCFERASCLSINFSKSKFMGLAVSIEKVEEVTRHIGCGILNTPFSFLGSKVGGCMSRIKSWDEVIDKMVPMLVLQRMESIRCHFFNGNDLDSKRMPRSGIESKQWDHLLDSLEGVMLNPSEDRWSWDLNGSGEFSVASARRYIDNNRLPDISSKTRWIKEVPIKVNVHAWKTGVESSKHLLFNCSVVRAIFRRVCIWWDVRYMALDSFDEWIS</sequence>
<feature type="coiled-coil region" evidence="5">
    <location>
        <begin position="65"/>
        <end position="92"/>
    </location>
</feature>
<evidence type="ECO:0000256" key="2">
    <source>
        <dbReference type="ARBA" id="ARBA00022695"/>
    </source>
</evidence>
<evidence type="ECO:0000256" key="5">
    <source>
        <dbReference type="SAM" id="Coils"/>
    </source>
</evidence>
<dbReference type="GO" id="GO:0004519">
    <property type="term" value="F:endonuclease activity"/>
    <property type="evidence" value="ECO:0007669"/>
    <property type="project" value="UniProtKB-KW"/>
</dbReference>
<feature type="domain" description="Integrase catalytic" evidence="7">
    <location>
        <begin position="871"/>
        <end position="1047"/>
    </location>
</feature>
<dbReference type="InterPro" id="IPR050951">
    <property type="entry name" value="Retrovirus_Pol_polyprotein"/>
</dbReference>
<dbReference type="EMBL" id="BKCJ010001686">
    <property type="protein sequence ID" value="GEU43275.1"/>
    <property type="molecule type" value="Genomic_DNA"/>
</dbReference>
<evidence type="ECO:0000256" key="1">
    <source>
        <dbReference type="ARBA" id="ARBA00022679"/>
    </source>
</evidence>
<dbReference type="PROSITE" id="PS50994">
    <property type="entry name" value="INTEGRASE"/>
    <property type="match status" value="1"/>
</dbReference>
<dbReference type="Gene3D" id="3.10.10.10">
    <property type="entry name" value="HIV Type 1 Reverse Transcriptase, subunit A, domain 1"/>
    <property type="match status" value="1"/>
</dbReference>
<feature type="region of interest" description="Disordered" evidence="6">
    <location>
        <begin position="291"/>
        <end position="310"/>
    </location>
</feature>
<keyword evidence="4" id="KW-0255">Endonuclease</keyword>
<evidence type="ECO:0000256" key="6">
    <source>
        <dbReference type="SAM" id="MobiDB-lite"/>
    </source>
</evidence>
<dbReference type="Gene3D" id="3.30.420.10">
    <property type="entry name" value="Ribonuclease H-like superfamily/Ribonuclease H"/>
    <property type="match status" value="2"/>
</dbReference>
<dbReference type="InterPro" id="IPR043502">
    <property type="entry name" value="DNA/RNA_pol_sf"/>
</dbReference>
<evidence type="ECO:0000256" key="4">
    <source>
        <dbReference type="ARBA" id="ARBA00022759"/>
    </source>
</evidence>
<keyword evidence="3" id="KW-0540">Nuclease</keyword>
<reference evidence="8" key="1">
    <citation type="journal article" date="2019" name="Sci. Rep.">
        <title>Draft genome of Tanacetum cinerariifolium, the natural source of mosquito coil.</title>
        <authorList>
            <person name="Yamashiro T."/>
            <person name="Shiraishi A."/>
            <person name="Satake H."/>
            <person name="Nakayama K."/>
        </authorList>
    </citation>
    <scope>NUCLEOTIDE SEQUENCE</scope>
</reference>
<keyword evidence="2" id="KW-0548">Nucleotidyltransferase</keyword>
<evidence type="ECO:0000256" key="3">
    <source>
        <dbReference type="ARBA" id="ARBA00022722"/>
    </source>
</evidence>
<keyword evidence="8" id="KW-0695">RNA-directed DNA polymerase</keyword>
<evidence type="ECO:0000259" key="7">
    <source>
        <dbReference type="PROSITE" id="PS50994"/>
    </source>
</evidence>
<gene>
    <name evidence="8" type="ORF">Tci_015253</name>
</gene>
<dbReference type="Gene3D" id="3.30.70.270">
    <property type="match status" value="1"/>
</dbReference>
<dbReference type="GO" id="GO:0003676">
    <property type="term" value="F:nucleic acid binding"/>
    <property type="evidence" value="ECO:0007669"/>
    <property type="project" value="InterPro"/>
</dbReference>
<dbReference type="InterPro" id="IPR012337">
    <property type="entry name" value="RNaseH-like_sf"/>
</dbReference>
<feature type="region of interest" description="Disordered" evidence="6">
    <location>
        <begin position="1"/>
        <end position="28"/>
    </location>
</feature>
<dbReference type="InterPro" id="IPR036397">
    <property type="entry name" value="RNaseH_sf"/>
</dbReference>
<proteinExistence type="predicted"/>
<name>A0A6L2K5D4_TANCI</name>
<dbReference type="GO" id="GO:0003964">
    <property type="term" value="F:RNA-directed DNA polymerase activity"/>
    <property type="evidence" value="ECO:0007669"/>
    <property type="project" value="UniProtKB-KW"/>
</dbReference>
<organism evidence="8">
    <name type="scientific">Tanacetum cinerariifolium</name>
    <name type="common">Dalmatian daisy</name>
    <name type="synonym">Chrysanthemum cinerariifolium</name>
    <dbReference type="NCBI Taxonomy" id="118510"/>
    <lineage>
        <taxon>Eukaryota</taxon>
        <taxon>Viridiplantae</taxon>
        <taxon>Streptophyta</taxon>
        <taxon>Embryophyta</taxon>
        <taxon>Tracheophyta</taxon>
        <taxon>Spermatophyta</taxon>
        <taxon>Magnoliopsida</taxon>
        <taxon>eudicotyledons</taxon>
        <taxon>Gunneridae</taxon>
        <taxon>Pentapetalae</taxon>
        <taxon>asterids</taxon>
        <taxon>campanulids</taxon>
        <taxon>Asterales</taxon>
        <taxon>Asteraceae</taxon>
        <taxon>Asteroideae</taxon>
        <taxon>Anthemideae</taxon>
        <taxon>Anthemidinae</taxon>
        <taxon>Tanacetum</taxon>
    </lineage>
</organism>
<dbReference type="InterPro" id="IPR043128">
    <property type="entry name" value="Rev_trsase/Diguanyl_cyclase"/>
</dbReference>
<dbReference type="InterPro" id="IPR021109">
    <property type="entry name" value="Peptidase_aspartic_dom_sf"/>
</dbReference>
<comment type="caution">
    <text evidence="8">The sequence shown here is derived from an EMBL/GenBank/DDBJ whole genome shotgun (WGS) entry which is preliminary data.</text>
</comment>
<keyword evidence="5" id="KW-0175">Coiled coil</keyword>
<feature type="compositionally biased region" description="Polar residues" evidence="6">
    <location>
        <begin position="291"/>
        <end position="303"/>
    </location>
</feature>